<feature type="non-terminal residue" evidence="1">
    <location>
        <position position="1"/>
    </location>
</feature>
<keyword evidence="2" id="KW-1185">Reference proteome</keyword>
<dbReference type="Proteomes" id="UP000824469">
    <property type="component" value="Unassembled WGS sequence"/>
</dbReference>
<dbReference type="EMBL" id="JAHRHJ020000010">
    <property type="protein sequence ID" value="KAH9298373.1"/>
    <property type="molecule type" value="Genomic_DNA"/>
</dbReference>
<gene>
    <name evidence="1" type="ORF">KI387_030055</name>
</gene>
<name>A0AA38FDA1_TAXCH</name>
<proteinExistence type="predicted"/>
<evidence type="ECO:0000313" key="2">
    <source>
        <dbReference type="Proteomes" id="UP000824469"/>
    </source>
</evidence>
<evidence type="ECO:0000313" key="1">
    <source>
        <dbReference type="EMBL" id="KAH9298373.1"/>
    </source>
</evidence>
<protein>
    <submittedName>
        <fullName evidence="1">Uncharacterized protein</fullName>
    </submittedName>
</protein>
<reference evidence="1 2" key="1">
    <citation type="journal article" date="2021" name="Nat. Plants">
        <title>The Taxus genome provides insights into paclitaxel biosynthesis.</title>
        <authorList>
            <person name="Xiong X."/>
            <person name="Gou J."/>
            <person name="Liao Q."/>
            <person name="Li Y."/>
            <person name="Zhou Q."/>
            <person name="Bi G."/>
            <person name="Li C."/>
            <person name="Du R."/>
            <person name="Wang X."/>
            <person name="Sun T."/>
            <person name="Guo L."/>
            <person name="Liang H."/>
            <person name="Lu P."/>
            <person name="Wu Y."/>
            <person name="Zhang Z."/>
            <person name="Ro D.K."/>
            <person name="Shang Y."/>
            <person name="Huang S."/>
            <person name="Yan J."/>
        </authorList>
    </citation>
    <scope>NUCLEOTIDE SEQUENCE [LARGE SCALE GENOMIC DNA]</scope>
    <source>
        <strain evidence="1">Ta-2019</strain>
    </source>
</reference>
<organism evidence="1 2">
    <name type="scientific">Taxus chinensis</name>
    <name type="common">Chinese yew</name>
    <name type="synonym">Taxus wallichiana var. chinensis</name>
    <dbReference type="NCBI Taxonomy" id="29808"/>
    <lineage>
        <taxon>Eukaryota</taxon>
        <taxon>Viridiplantae</taxon>
        <taxon>Streptophyta</taxon>
        <taxon>Embryophyta</taxon>
        <taxon>Tracheophyta</taxon>
        <taxon>Spermatophyta</taxon>
        <taxon>Pinopsida</taxon>
        <taxon>Pinidae</taxon>
        <taxon>Conifers II</taxon>
        <taxon>Cupressales</taxon>
        <taxon>Taxaceae</taxon>
        <taxon>Taxus</taxon>
    </lineage>
</organism>
<sequence length="71" mass="8277">YGENPWDAYNNIANEVDEMNMEVEVMEAGDRTHAMVVNEKQTEYQAYNNQGVYAYSIMVKEIVISHEMQKI</sequence>
<comment type="caution">
    <text evidence="1">The sequence shown here is derived from an EMBL/GenBank/DDBJ whole genome shotgun (WGS) entry which is preliminary data.</text>
</comment>
<accession>A0AA38FDA1</accession>
<dbReference type="AlphaFoldDB" id="A0AA38FDA1"/>